<evidence type="ECO:0000256" key="6">
    <source>
        <dbReference type="ARBA" id="ARBA00029466"/>
    </source>
</evidence>
<dbReference type="NCBIfam" id="TIGR00632">
    <property type="entry name" value="vsr"/>
    <property type="match status" value="1"/>
</dbReference>
<dbReference type="GO" id="GO:0006298">
    <property type="term" value="P:mismatch repair"/>
    <property type="evidence" value="ECO:0007669"/>
    <property type="project" value="InterPro"/>
</dbReference>
<evidence type="ECO:0000313" key="8">
    <source>
        <dbReference type="EMBL" id="NKY22349.1"/>
    </source>
</evidence>
<evidence type="ECO:0000256" key="1">
    <source>
        <dbReference type="ARBA" id="ARBA00022722"/>
    </source>
</evidence>
<evidence type="ECO:0000256" key="2">
    <source>
        <dbReference type="ARBA" id="ARBA00022759"/>
    </source>
</evidence>
<comment type="caution">
    <text evidence="8">The sequence shown here is derived from an EMBL/GenBank/DDBJ whole genome shotgun (WGS) entry which is preliminary data.</text>
</comment>
<proteinExistence type="inferred from homology"/>
<dbReference type="EMBL" id="JAAXOX010000002">
    <property type="protein sequence ID" value="NKY22349.1"/>
    <property type="molecule type" value="Genomic_DNA"/>
</dbReference>
<evidence type="ECO:0000256" key="3">
    <source>
        <dbReference type="ARBA" id="ARBA00022763"/>
    </source>
</evidence>
<keyword evidence="4" id="KW-0378">Hydrolase</keyword>
<name>A0A7X6KU80_9CELL</name>
<dbReference type="Pfam" id="PF03852">
    <property type="entry name" value="Vsr"/>
    <property type="match status" value="1"/>
</dbReference>
<dbReference type="GO" id="GO:0004519">
    <property type="term" value="F:endonuclease activity"/>
    <property type="evidence" value="ECO:0007669"/>
    <property type="project" value="UniProtKB-KW"/>
</dbReference>
<sequence length="157" mass="18122">MAEQVSWASSPGRRRNMQANRRRDTVPELAVRRLLHARGYRYRVDFAPMPGLRRRADIVFTRSRISVFIDGCFWHGCPDHGRSNFAHNPEYWPGKIAGNIARDSDTNSRLTEAGWTVLRFWEHETPDDVVARIEQAIERGAPETRRAAADLPLRSRL</sequence>
<dbReference type="InterPro" id="IPR004603">
    <property type="entry name" value="DNA_mismatch_endonuc_vsr"/>
</dbReference>
<keyword evidence="1" id="KW-0540">Nuclease</keyword>
<keyword evidence="5" id="KW-0234">DNA repair</keyword>
<evidence type="ECO:0000256" key="4">
    <source>
        <dbReference type="ARBA" id="ARBA00022801"/>
    </source>
</evidence>
<feature type="region of interest" description="Disordered" evidence="7">
    <location>
        <begin position="1"/>
        <end position="23"/>
    </location>
</feature>
<keyword evidence="3" id="KW-0227">DNA damage</keyword>
<dbReference type="InterPro" id="IPR011335">
    <property type="entry name" value="Restrct_endonuc-II-like"/>
</dbReference>
<dbReference type="AlphaFoldDB" id="A0A7X6KU80"/>
<gene>
    <name evidence="8" type="ORF">HGA03_06670</name>
</gene>
<dbReference type="SUPFAM" id="SSF52980">
    <property type="entry name" value="Restriction endonuclease-like"/>
    <property type="match status" value="1"/>
</dbReference>
<dbReference type="Gene3D" id="3.40.960.10">
    <property type="entry name" value="VSR Endonuclease"/>
    <property type="match status" value="1"/>
</dbReference>
<protein>
    <submittedName>
        <fullName evidence="8">Very short patch repair endonuclease</fullName>
    </submittedName>
</protein>
<organism evidence="8 9">
    <name type="scientific">Cellulomonas denverensis</name>
    <dbReference type="NCBI Taxonomy" id="264297"/>
    <lineage>
        <taxon>Bacteria</taxon>
        <taxon>Bacillati</taxon>
        <taxon>Actinomycetota</taxon>
        <taxon>Actinomycetes</taxon>
        <taxon>Micrococcales</taxon>
        <taxon>Cellulomonadaceae</taxon>
        <taxon>Cellulomonas</taxon>
    </lineage>
</organism>
<accession>A0A7X6KU80</accession>
<evidence type="ECO:0000313" key="9">
    <source>
        <dbReference type="Proteomes" id="UP000581206"/>
    </source>
</evidence>
<dbReference type="GO" id="GO:0016787">
    <property type="term" value="F:hydrolase activity"/>
    <property type="evidence" value="ECO:0007669"/>
    <property type="project" value="UniProtKB-KW"/>
</dbReference>
<evidence type="ECO:0000256" key="5">
    <source>
        <dbReference type="ARBA" id="ARBA00023204"/>
    </source>
</evidence>
<keyword evidence="2 8" id="KW-0255">Endonuclease</keyword>
<dbReference type="Proteomes" id="UP000581206">
    <property type="component" value="Unassembled WGS sequence"/>
</dbReference>
<evidence type="ECO:0000256" key="7">
    <source>
        <dbReference type="SAM" id="MobiDB-lite"/>
    </source>
</evidence>
<dbReference type="CDD" id="cd00221">
    <property type="entry name" value="Vsr"/>
    <property type="match status" value="1"/>
</dbReference>
<dbReference type="RefSeq" id="WP_168629445.1">
    <property type="nucleotide sequence ID" value="NZ_BONL01000012.1"/>
</dbReference>
<comment type="similarity">
    <text evidence="6">Belongs to the Vsr family.</text>
</comment>
<keyword evidence="9" id="KW-1185">Reference proteome</keyword>
<reference evidence="8 9" key="1">
    <citation type="submission" date="2020-04" db="EMBL/GenBank/DDBJ databases">
        <title>MicrobeNet Type strains.</title>
        <authorList>
            <person name="Nicholson A.C."/>
        </authorList>
    </citation>
    <scope>NUCLEOTIDE SEQUENCE [LARGE SCALE GENOMIC DNA]</scope>
    <source>
        <strain evidence="8 9">ATCC BAA-788</strain>
    </source>
</reference>